<accession>A0A1H9LKD4</accession>
<organism evidence="2 3">
    <name type="scientific">Solimonas aquatica</name>
    <dbReference type="NCBI Taxonomy" id="489703"/>
    <lineage>
        <taxon>Bacteria</taxon>
        <taxon>Pseudomonadati</taxon>
        <taxon>Pseudomonadota</taxon>
        <taxon>Gammaproteobacteria</taxon>
        <taxon>Nevskiales</taxon>
        <taxon>Nevskiaceae</taxon>
        <taxon>Solimonas</taxon>
    </lineage>
</organism>
<feature type="signal peptide" evidence="1">
    <location>
        <begin position="1"/>
        <end position="27"/>
    </location>
</feature>
<reference evidence="2 3" key="1">
    <citation type="submission" date="2016-10" db="EMBL/GenBank/DDBJ databases">
        <authorList>
            <person name="de Groot N.N."/>
        </authorList>
    </citation>
    <scope>NUCLEOTIDE SEQUENCE [LARGE SCALE GENOMIC DNA]</scope>
    <source>
        <strain evidence="2 3">DSM 25927</strain>
    </source>
</reference>
<dbReference type="EMBL" id="FOFS01000016">
    <property type="protein sequence ID" value="SER11689.1"/>
    <property type="molecule type" value="Genomic_DNA"/>
</dbReference>
<keyword evidence="1" id="KW-0732">Signal</keyword>
<evidence type="ECO:0008006" key="4">
    <source>
        <dbReference type="Google" id="ProtNLM"/>
    </source>
</evidence>
<evidence type="ECO:0000313" key="3">
    <source>
        <dbReference type="Proteomes" id="UP000199233"/>
    </source>
</evidence>
<keyword evidence="3" id="KW-1185">Reference proteome</keyword>
<sequence>MAERDSTAVWRWLAGLGMCCCAGAASAAGDSDWSAGVFVGQAVKGNLSDILPRAFTGKLDFQTAYASGVLLRYELAKPGWLSDWSQRHGWPLSSSLEFGALQMSGLTHNTELDLDWRPAITFWQPGRFQIETAWGIGLSHSFGKPWSDYEDPEHPQGYKTLFHMTPELALRNEDLPGWSLGLRLHHRSGIYGTVAPRKVGSNHVGLALMRQF</sequence>
<gene>
    <name evidence="2" type="ORF">SAMN04488038_11664</name>
</gene>
<dbReference type="Proteomes" id="UP000199233">
    <property type="component" value="Unassembled WGS sequence"/>
</dbReference>
<protein>
    <recommendedName>
        <fullName evidence="4">Lipid A 3-O-deacylase (PagL)</fullName>
    </recommendedName>
</protein>
<name>A0A1H9LKD4_9GAMM</name>
<proteinExistence type="predicted"/>
<feature type="chain" id="PRO_5011588487" description="Lipid A 3-O-deacylase (PagL)" evidence="1">
    <location>
        <begin position="28"/>
        <end position="212"/>
    </location>
</feature>
<dbReference type="AlphaFoldDB" id="A0A1H9LKD4"/>
<evidence type="ECO:0000313" key="2">
    <source>
        <dbReference type="EMBL" id="SER11689.1"/>
    </source>
</evidence>
<evidence type="ECO:0000256" key="1">
    <source>
        <dbReference type="SAM" id="SignalP"/>
    </source>
</evidence>